<feature type="domain" description="Autotransporter" evidence="1">
    <location>
        <begin position="528"/>
        <end position="777"/>
    </location>
</feature>
<dbReference type="Gene3D" id="2.40.128.130">
    <property type="entry name" value="Autotransporter beta-domain"/>
    <property type="match status" value="1"/>
</dbReference>
<dbReference type="Gene3D" id="2.60.40.10">
    <property type="entry name" value="Immunoglobulins"/>
    <property type="match status" value="4"/>
</dbReference>
<accession>A0ABT0IX96</accession>
<dbReference type="InterPro" id="IPR005546">
    <property type="entry name" value="Autotransporte_beta"/>
</dbReference>
<protein>
    <submittedName>
        <fullName evidence="2">Ig domain-containing protein</fullName>
    </submittedName>
</protein>
<organism evidence="2 3">
    <name type="scientific">Neorhizobium turbinariae</name>
    <dbReference type="NCBI Taxonomy" id="2937795"/>
    <lineage>
        <taxon>Bacteria</taxon>
        <taxon>Pseudomonadati</taxon>
        <taxon>Pseudomonadota</taxon>
        <taxon>Alphaproteobacteria</taxon>
        <taxon>Hyphomicrobiales</taxon>
        <taxon>Rhizobiaceae</taxon>
        <taxon>Rhizobium/Agrobacterium group</taxon>
        <taxon>Neorhizobium</taxon>
    </lineage>
</organism>
<dbReference type="EMBL" id="JALPRY010000031">
    <property type="protein sequence ID" value="MCK8782505.1"/>
    <property type="molecule type" value="Genomic_DNA"/>
</dbReference>
<dbReference type="InterPro" id="IPR015919">
    <property type="entry name" value="Cadherin-like_sf"/>
</dbReference>
<dbReference type="SUPFAM" id="SSF103515">
    <property type="entry name" value="Autotransporter"/>
    <property type="match status" value="1"/>
</dbReference>
<dbReference type="CDD" id="cd11304">
    <property type="entry name" value="Cadherin_repeat"/>
    <property type="match status" value="1"/>
</dbReference>
<evidence type="ECO:0000259" key="1">
    <source>
        <dbReference type="PROSITE" id="PS51208"/>
    </source>
</evidence>
<dbReference type="SMART" id="SM00869">
    <property type="entry name" value="Autotransporter"/>
    <property type="match status" value="1"/>
</dbReference>
<reference evidence="2 3" key="1">
    <citation type="submission" date="2022-04" db="EMBL/GenBank/DDBJ databases">
        <title>Rhizobium coralii sp. nov., isolated from coral Turbinaria peltata.</title>
        <authorList>
            <person name="Sun H."/>
        </authorList>
    </citation>
    <scope>NUCLEOTIDE SEQUENCE [LARGE SCALE GENOMIC DNA]</scope>
    <source>
        <strain evidence="2 3">NTR19</strain>
    </source>
</reference>
<dbReference type="Pfam" id="PF05345">
    <property type="entry name" value="He_PIG"/>
    <property type="match status" value="2"/>
</dbReference>
<dbReference type="SUPFAM" id="SSF49313">
    <property type="entry name" value="Cadherin-like"/>
    <property type="match status" value="2"/>
</dbReference>
<dbReference type="Proteomes" id="UP001202827">
    <property type="component" value="Unassembled WGS sequence"/>
</dbReference>
<evidence type="ECO:0000313" key="3">
    <source>
        <dbReference type="Proteomes" id="UP001202827"/>
    </source>
</evidence>
<dbReference type="InterPro" id="IPR013783">
    <property type="entry name" value="Ig-like_fold"/>
</dbReference>
<name>A0ABT0IX96_9HYPH</name>
<dbReference type="RefSeq" id="WP_248684810.1">
    <property type="nucleotide sequence ID" value="NZ_JALPRY010000031.1"/>
</dbReference>
<dbReference type="Pfam" id="PF03797">
    <property type="entry name" value="Autotransporter"/>
    <property type="match status" value="1"/>
</dbReference>
<dbReference type="Pfam" id="PF16640">
    <property type="entry name" value="Big_3_5"/>
    <property type="match status" value="2"/>
</dbReference>
<evidence type="ECO:0000313" key="2">
    <source>
        <dbReference type="EMBL" id="MCK8782505.1"/>
    </source>
</evidence>
<gene>
    <name evidence="2" type="ORF">M0654_21270</name>
</gene>
<sequence length="777" mass="79633">MSPAVGVPTGTVTFSGAGISETVALNGTGVAQVTSTSLTSGTITAIYNGDSHYEVSSSTVAVDVKAPLALSPAAGALPAGNVGSIYSQAFTVTGGTAPYTYTLSGDHAPGLTLNSTTGVLSGTLTVSDGFSFTIQAVDDAGRTVSAAYTLAVAPAEPVATSTTVAASPSTSVAGETVEVSAVVQSLAAGSGTPTGTVTFTGAGLNQTVTLDAAGSASVTSTSLTSGTITATYNGDSQFSGSAGTATVTVNAPNTLVFTPAGGSLAEAMAGEEYSQPISATGGSGAITYRVASGSLPERMVLNVSTGELTGPSAEDAEGNYTFTIEARDGTGATGTATFSLKVNPRAVTAADQVISVPEGSSPPNVYLNRGATGGPFISANLVFVEPSFAGRAEIIQGELAQAGPVSPVGWYLKFTPSPGYSGQAKVGYRLVSALGSSSGTVTYHLSYAASQVAEEIDSLVHDFVRTRQSLIANAIKVPGLMERRQMAKSSEAVTTKVSPSERGLTLGFSTSLAQMEAARDAADGVTDAIPSLFNVWIDGTFLAHNRDGNGNGKWGSFAALSIGADYLLTEKALVGLSFHYDYMKDPTEEDAELTGNGWLAGPYASLEIGNDVFWDTSILYGGSSNDIDTLLWDGSFDTTRWLFDTSIKGQWQLDDVTVLTPKLRAVYFSEKVEDYSVRNDLGDVIEIDGFREEQFRVSLGAEISRQFNLDNGSTLTPKLGATVGYSGLDGAGAFGNMSLGASLNTADEWNIDAGALFGIEGDGQRSAGVKVGISKRF</sequence>
<dbReference type="PROSITE" id="PS51208">
    <property type="entry name" value="AUTOTRANSPORTER"/>
    <property type="match status" value="1"/>
</dbReference>
<dbReference type="InterPro" id="IPR032109">
    <property type="entry name" value="Big_3_5"/>
</dbReference>
<comment type="caution">
    <text evidence="2">The sequence shown here is derived from an EMBL/GenBank/DDBJ whole genome shotgun (WGS) entry which is preliminary data.</text>
</comment>
<proteinExistence type="predicted"/>
<keyword evidence="3" id="KW-1185">Reference proteome</keyword>
<dbReference type="InterPro" id="IPR036709">
    <property type="entry name" value="Autotransporte_beta_dom_sf"/>
</dbReference>